<comment type="function">
    <text evidence="2">Involved in cytoplasm to vacuole transport (Cvt), pexophagy, mitophagy and nucleophagy. Recruits mitochondria for their selective degradation via autophagy (mitophagy) during starvation. Works as scaffold proteins that recruit ATG proteins to the pre-autophagosome (PAS), the site of vesicle/autophagosome formation. Required for the Cvt vesicles completion.</text>
</comment>
<dbReference type="GO" id="GO:0005774">
    <property type="term" value="C:vacuolar membrane"/>
    <property type="evidence" value="ECO:0007669"/>
    <property type="project" value="UniProtKB-SubCell"/>
</dbReference>
<keyword evidence="3" id="KW-0175">Coiled coil</keyword>
<dbReference type="VEuPathDB" id="FungiDB:MUCCIDRAFT_116243"/>
<comment type="subcellular location">
    <subcellularLocation>
        <location evidence="2">Preautophagosomal structure membrane</location>
        <topology evidence="2">Peripheral membrane protein</topology>
    </subcellularLocation>
    <subcellularLocation>
        <location evidence="2">Vacuole membrane</location>
        <topology evidence="2">Peripheral membrane protein</topology>
    </subcellularLocation>
    <text evidence="2">During pexophagy, accumulates in the vacuolar membrane region, where the peroxisomes contact the vacuole.</text>
</comment>
<reference evidence="6 7" key="1">
    <citation type="submission" date="2015-06" db="EMBL/GenBank/DDBJ databases">
        <title>Expansion of signal transduction pathways in fungi by whole-genome duplication.</title>
        <authorList>
            <consortium name="DOE Joint Genome Institute"/>
            <person name="Corrochano L.M."/>
            <person name="Kuo A."/>
            <person name="Marcet-Houben M."/>
            <person name="Polaino S."/>
            <person name="Salamov A."/>
            <person name="Villalobos J.M."/>
            <person name="Alvarez M.I."/>
            <person name="Avalos J."/>
            <person name="Benito E.P."/>
            <person name="Benoit I."/>
            <person name="Burger G."/>
            <person name="Camino L.P."/>
            <person name="Canovas D."/>
            <person name="Cerda-Olmedo E."/>
            <person name="Cheng J.-F."/>
            <person name="Dominguez A."/>
            <person name="Elias M."/>
            <person name="Eslava A.P."/>
            <person name="Glaser F."/>
            <person name="Grimwood J."/>
            <person name="Gutierrez G."/>
            <person name="Heitman J."/>
            <person name="Henrissat B."/>
            <person name="Iturriaga E.A."/>
            <person name="Lang B.F."/>
            <person name="Lavin J.L."/>
            <person name="Lee S."/>
            <person name="Li W."/>
            <person name="Lindquist E."/>
            <person name="Lopez-Garcia S."/>
            <person name="Luque E.M."/>
            <person name="Marcos A.T."/>
            <person name="Martin J."/>
            <person name="Mccluskey K."/>
            <person name="Medina H.R."/>
            <person name="Miralles-Duran A."/>
            <person name="Miyazaki A."/>
            <person name="Munoz-Torres E."/>
            <person name="Oguiza J.A."/>
            <person name="Ohm R."/>
            <person name="Olmedo M."/>
            <person name="Orejas M."/>
            <person name="Ortiz-Castellanos L."/>
            <person name="Pisabarro A.G."/>
            <person name="Rodriguez-Romero J."/>
            <person name="Ruiz-Herrera J."/>
            <person name="Ruiz-Vazquez R."/>
            <person name="Sanz C."/>
            <person name="Schackwitz W."/>
            <person name="Schmutz J."/>
            <person name="Shahriari M."/>
            <person name="Shelest E."/>
            <person name="Silva-Franco F."/>
            <person name="Soanes D."/>
            <person name="Syed K."/>
            <person name="Tagua V.G."/>
            <person name="Talbot N.J."/>
            <person name="Thon M."/>
            <person name="De Vries R.P."/>
            <person name="Wiebenga A."/>
            <person name="Yadav J.S."/>
            <person name="Braun E.L."/>
            <person name="Baker S."/>
            <person name="Garre V."/>
            <person name="Horwitz B."/>
            <person name="Torres-Martinez S."/>
            <person name="Idnurm A."/>
            <person name="Herrera-Estrella A."/>
            <person name="Gabaldon T."/>
            <person name="Grigoriev I.V."/>
        </authorList>
    </citation>
    <scope>NUCLEOTIDE SEQUENCE [LARGE SCALE GENOMIC DNA]</scope>
    <source>
        <strain evidence="6 7">CBS 277.49</strain>
    </source>
</reference>
<sequence>MRIIVAESGHEFELNNPFSKTRRLEHLAQLKQAIDTKVQIDSADQILLTVDGTQIKDNTVLEDEQDASTIVLFNRRLLQNPALVQLPDLDLVTSDMIPTLAELESMIYTCETEPEKEDEMKGLLGDISETIIQTCQRRKASIDNLARETSAQAIALEAALANLESHVKAAYQNFGKFDRIAQREFAKHTIAIDQIAKDLQLLASTSIHPRILVQVKDPQGTTLDTCIPTDLMEQHQQHYTALQKQYHDLAQATLAQRNKVDYLTQQTAHVGSTNRTAFEMMVAQVQKLALDSAQAMRGLMGCQKKMGSKQQGRMREAMASLYRYHQVLCDAERVIAQQRQLGLQGFVNCMQHISKVEESVAHIYPTLAELEKQMKGLRLNVEKNAGDNLPKRLILGYGLLLIEIWRRDRYSEIVTKNASLLGDLFHHFGKREERYRQHFNQQLQYLTKQQDEPPSEQQAILLPFEMQDINDVPVICKTSTTAVYSSDMLSSGIIAKNQIEGFIQSIQYQDISFQLHRKFDRETKRLNKGLSLLGLPGGPNMNQKIITSVPLSPSTSSTTTDYSTEMKLASPPPSATTNSIFHHQKDWELEKASILRQAQEYKNYIEDIHTKHENDRAKFEKDKQSLLRELYSKDKKIAEIKANFEAKMEQMEKRFQEAETSHQSVLQQLRSQHDQALETEQTTHKRRLSNFYQRINDKDQAITQLEKSLRETKSAPTSPTITSFRLTVSQEQYDKDMTRMQDIINQLKQHPSVDLKSQLSARDQEIEGYKSTIATLQANLKESNAKVAQMTESETRMKQLAVAENAQMMMHAEARVENLAAEHKQNITELEEEYENEKRVLQIKHQTELDQIKQEMTEKQQALQQEAVEARIEQEKEVFMAKLADLESVWQDKLSSAQQLHQHQQRQLANEFKKFKQEASITQRNLITLQKEQDSAKRIAKDLVSMSSPQQQQQKHLDDVPLIDLLKRTLGNVASLQTKTSMMEQSMDSSCMMSTSYGYY</sequence>
<evidence type="ECO:0000256" key="1">
    <source>
        <dbReference type="ARBA" id="ARBA00023006"/>
    </source>
</evidence>
<dbReference type="GO" id="GO:1903599">
    <property type="term" value="P:positive regulation of autophagy of mitochondrion"/>
    <property type="evidence" value="ECO:0007669"/>
    <property type="project" value="UniProtKB-UniRule"/>
</dbReference>
<dbReference type="InterPro" id="IPR045326">
    <property type="entry name" value="ATG17-like_dom"/>
</dbReference>
<name>A0A168GJS0_MUCCL</name>
<feature type="coiled-coil region" evidence="3">
    <location>
        <begin position="609"/>
        <end position="668"/>
    </location>
</feature>
<comment type="caution">
    <text evidence="6">The sequence shown here is derived from an EMBL/GenBank/DDBJ whole genome shotgun (WGS) entry which is preliminary data.</text>
</comment>
<accession>A0A168GJS0</accession>
<dbReference type="GO" id="GO:0015031">
    <property type="term" value="P:protein transport"/>
    <property type="evidence" value="ECO:0007669"/>
    <property type="project" value="UniProtKB-KW"/>
</dbReference>
<feature type="domain" description="Autophagy protein ATG17-like" evidence="5">
    <location>
        <begin position="128"/>
        <end position="442"/>
    </location>
</feature>
<keyword evidence="2" id="KW-0653">Protein transport</keyword>
<dbReference type="GO" id="GO:0000422">
    <property type="term" value="P:autophagy of mitochondrion"/>
    <property type="evidence" value="ECO:0007669"/>
    <property type="project" value="TreeGrafter"/>
</dbReference>
<keyword evidence="7" id="KW-1185">Reference proteome</keyword>
<comment type="subunit">
    <text evidence="2">Homodimer.</text>
</comment>
<dbReference type="OrthoDB" id="10260857at2759"/>
<evidence type="ECO:0000259" key="5">
    <source>
        <dbReference type="Pfam" id="PF04108"/>
    </source>
</evidence>
<dbReference type="PANTHER" id="PTHR13222:SF1">
    <property type="entry name" value="RB1-INDUCIBLE COILED-COIL PROTEIN 1"/>
    <property type="match status" value="1"/>
</dbReference>
<evidence type="ECO:0000313" key="6">
    <source>
        <dbReference type="EMBL" id="OAC97759.1"/>
    </source>
</evidence>
<organism evidence="6 7">
    <name type="scientific">Mucor lusitanicus CBS 277.49</name>
    <dbReference type="NCBI Taxonomy" id="747725"/>
    <lineage>
        <taxon>Eukaryota</taxon>
        <taxon>Fungi</taxon>
        <taxon>Fungi incertae sedis</taxon>
        <taxon>Mucoromycota</taxon>
        <taxon>Mucoromycotina</taxon>
        <taxon>Mucoromycetes</taxon>
        <taxon>Mucorales</taxon>
        <taxon>Mucorineae</taxon>
        <taxon>Mucoraceae</taxon>
        <taxon>Mucor</taxon>
    </lineage>
</organism>
<feature type="region of interest" description="Disordered" evidence="4">
    <location>
        <begin position="546"/>
        <end position="578"/>
    </location>
</feature>
<evidence type="ECO:0000256" key="3">
    <source>
        <dbReference type="SAM" id="Coils"/>
    </source>
</evidence>
<dbReference type="GO" id="GO:0034517">
    <property type="term" value="P:ribophagy"/>
    <property type="evidence" value="ECO:0007669"/>
    <property type="project" value="TreeGrafter"/>
</dbReference>
<keyword evidence="1 2" id="KW-0072">Autophagy</keyword>
<evidence type="ECO:0000256" key="2">
    <source>
        <dbReference type="RuleBase" id="RU367075"/>
    </source>
</evidence>
<dbReference type="STRING" id="747725.A0A168GJS0"/>
<feature type="coiled-coil region" evidence="3">
    <location>
        <begin position="766"/>
        <end position="873"/>
    </location>
</feature>
<dbReference type="PANTHER" id="PTHR13222">
    <property type="entry name" value="RB1-INDUCIBLE COILED-COIL"/>
    <property type="match status" value="1"/>
</dbReference>
<evidence type="ECO:0000256" key="4">
    <source>
        <dbReference type="SAM" id="MobiDB-lite"/>
    </source>
</evidence>
<dbReference type="GO" id="GO:0060090">
    <property type="term" value="F:molecular adaptor activity"/>
    <property type="evidence" value="ECO:0007669"/>
    <property type="project" value="TreeGrafter"/>
</dbReference>
<dbReference type="GO" id="GO:1990316">
    <property type="term" value="C:Atg1/ULK1 kinase complex"/>
    <property type="evidence" value="ECO:0007669"/>
    <property type="project" value="TreeGrafter"/>
</dbReference>
<keyword evidence="2" id="KW-0926">Vacuole</keyword>
<gene>
    <name evidence="6" type="ORF">MUCCIDRAFT_116243</name>
</gene>
<dbReference type="Proteomes" id="UP000077051">
    <property type="component" value="Unassembled WGS sequence"/>
</dbReference>
<dbReference type="GO" id="GO:0034727">
    <property type="term" value="P:piecemeal microautophagy of the nucleus"/>
    <property type="evidence" value="ECO:0007669"/>
    <property type="project" value="TreeGrafter"/>
</dbReference>
<keyword evidence="2" id="KW-0472">Membrane</keyword>
<feature type="coiled-coil region" evidence="3">
    <location>
        <begin position="146"/>
        <end position="173"/>
    </location>
</feature>
<dbReference type="GO" id="GO:0019901">
    <property type="term" value="F:protein kinase binding"/>
    <property type="evidence" value="ECO:0007669"/>
    <property type="project" value="TreeGrafter"/>
</dbReference>
<dbReference type="GO" id="GO:0034045">
    <property type="term" value="C:phagophore assembly site membrane"/>
    <property type="evidence" value="ECO:0007669"/>
    <property type="project" value="UniProtKB-SubCell"/>
</dbReference>
<dbReference type="GO" id="GO:0061709">
    <property type="term" value="P:reticulophagy"/>
    <property type="evidence" value="ECO:0007669"/>
    <property type="project" value="TreeGrafter"/>
</dbReference>
<comment type="similarity">
    <text evidence="2">Belongs to the ATG11 family.</text>
</comment>
<dbReference type="EMBL" id="AMYB01000013">
    <property type="protein sequence ID" value="OAC97759.1"/>
    <property type="molecule type" value="Genomic_DNA"/>
</dbReference>
<evidence type="ECO:0000313" key="7">
    <source>
        <dbReference type="Proteomes" id="UP000077051"/>
    </source>
</evidence>
<dbReference type="InterPro" id="IPR040040">
    <property type="entry name" value="ATG11"/>
</dbReference>
<protein>
    <recommendedName>
        <fullName evidence="2">Autophagy-related protein 11</fullName>
    </recommendedName>
</protein>
<dbReference type="GO" id="GO:0000045">
    <property type="term" value="P:autophagosome assembly"/>
    <property type="evidence" value="ECO:0007669"/>
    <property type="project" value="UniProtKB-UniRule"/>
</dbReference>
<proteinExistence type="inferred from homology"/>
<dbReference type="Pfam" id="PF04108">
    <property type="entry name" value="ATG17_like"/>
    <property type="match status" value="1"/>
</dbReference>
<dbReference type="AlphaFoldDB" id="A0A168GJS0"/>
<feature type="compositionally biased region" description="Low complexity" evidence="4">
    <location>
        <begin position="547"/>
        <end position="563"/>
    </location>
</feature>
<keyword evidence="2" id="KW-0813">Transport</keyword>